<dbReference type="InterPro" id="IPR000873">
    <property type="entry name" value="AMP-dep_synth/lig_dom"/>
</dbReference>
<dbReference type="RefSeq" id="XP_067803792.1">
    <property type="nucleotide sequence ID" value="XM_067947228.1"/>
</dbReference>
<keyword evidence="3" id="KW-1133">Transmembrane helix</keyword>
<gene>
    <name evidence="5" type="ORF">BdWA1_002199</name>
</gene>
<feature type="transmembrane region" description="Helical" evidence="3">
    <location>
        <begin position="21"/>
        <end position="43"/>
    </location>
</feature>
<feature type="domain" description="AMP-dependent synthetase/ligase" evidence="4">
    <location>
        <begin position="88"/>
        <end position="522"/>
    </location>
</feature>
<dbReference type="GO" id="GO:0004467">
    <property type="term" value="F:long-chain fatty acid-CoA ligase activity"/>
    <property type="evidence" value="ECO:0007669"/>
    <property type="project" value="TreeGrafter"/>
</dbReference>
<dbReference type="GO" id="GO:0016020">
    <property type="term" value="C:membrane"/>
    <property type="evidence" value="ECO:0007669"/>
    <property type="project" value="TreeGrafter"/>
</dbReference>
<reference evidence="5" key="1">
    <citation type="journal article" date="2023" name="Nat. Microbiol.">
        <title>Babesia duncani multi-omics identifies virulence factors and drug targets.</title>
        <authorList>
            <person name="Singh P."/>
            <person name="Lonardi S."/>
            <person name="Liang Q."/>
            <person name="Vydyam P."/>
            <person name="Khabirova E."/>
            <person name="Fang T."/>
            <person name="Gihaz S."/>
            <person name="Thekkiniath J."/>
            <person name="Munshi M."/>
            <person name="Abel S."/>
            <person name="Ciampossin L."/>
            <person name="Batugedara G."/>
            <person name="Gupta M."/>
            <person name="Lu X.M."/>
            <person name="Lenz T."/>
            <person name="Chakravarty S."/>
            <person name="Cornillot E."/>
            <person name="Hu Y."/>
            <person name="Ma W."/>
            <person name="Gonzalez L.M."/>
            <person name="Sanchez S."/>
            <person name="Estrada K."/>
            <person name="Sanchez-Flores A."/>
            <person name="Montero E."/>
            <person name="Harb O.S."/>
            <person name="Le Roch K.G."/>
            <person name="Mamoun C.B."/>
        </authorList>
    </citation>
    <scope>NUCLEOTIDE SEQUENCE</scope>
    <source>
        <strain evidence="5">WA1</strain>
    </source>
</reference>
<dbReference type="PANTHER" id="PTHR43272:SF33">
    <property type="entry name" value="AMP-BINDING DOMAIN-CONTAINING PROTEIN-RELATED"/>
    <property type="match status" value="1"/>
</dbReference>
<accession>A0AAD9PLM8</accession>
<dbReference type="Proteomes" id="UP001214638">
    <property type="component" value="Unassembled WGS sequence"/>
</dbReference>
<dbReference type="SUPFAM" id="SSF56801">
    <property type="entry name" value="Acetyl-CoA synthetase-like"/>
    <property type="match status" value="1"/>
</dbReference>
<evidence type="ECO:0000313" key="5">
    <source>
        <dbReference type="EMBL" id="KAK2196950.1"/>
    </source>
</evidence>
<keyword evidence="3" id="KW-0812">Transmembrane</keyword>
<name>A0AAD9PLM8_9APIC</name>
<dbReference type="Gene3D" id="3.40.50.12780">
    <property type="entry name" value="N-terminal domain of ligase-like"/>
    <property type="match status" value="1"/>
</dbReference>
<evidence type="ECO:0000256" key="1">
    <source>
        <dbReference type="ARBA" id="ARBA00022741"/>
    </source>
</evidence>
<evidence type="ECO:0000313" key="6">
    <source>
        <dbReference type="Proteomes" id="UP001214638"/>
    </source>
</evidence>
<dbReference type="GO" id="GO:0005783">
    <property type="term" value="C:endoplasmic reticulum"/>
    <property type="evidence" value="ECO:0007669"/>
    <property type="project" value="TreeGrafter"/>
</dbReference>
<organism evidence="5 6">
    <name type="scientific">Babesia duncani</name>
    <dbReference type="NCBI Taxonomy" id="323732"/>
    <lineage>
        <taxon>Eukaryota</taxon>
        <taxon>Sar</taxon>
        <taxon>Alveolata</taxon>
        <taxon>Apicomplexa</taxon>
        <taxon>Aconoidasida</taxon>
        <taxon>Piroplasmida</taxon>
        <taxon>Babesiidae</taxon>
        <taxon>Babesia</taxon>
    </lineage>
</organism>
<keyword evidence="6" id="KW-1185">Reference proteome</keyword>
<evidence type="ECO:0000256" key="2">
    <source>
        <dbReference type="ARBA" id="ARBA00022840"/>
    </source>
</evidence>
<keyword evidence="1" id="KW-0547">Nucleotide-binding</keyword>
<proteinExistence type="predicted"/>
<dbReference type="EMBL" id="JALLKP010000002">
    <property type="protein sequence ID" value="KAK2196950.1"/>
    <property type="molecule type" value="Genomic_DNA"/>
</dbReference>
<dbReference type="AlphaFoldDB" id="A0AAD9PLM8"/>
<dbReference type="PANTHER" id="PTHR43272">
    <property type="entry name" value="LONG-CHAIN-FATTY-ACID--COA LIGASE"/>
    <property type="match status" value="1"/>
</dbReference>
<comment type="caution">
    <text evidence="5">The sequence shown here is derived from an EMBL/GenBank/DDBJ whole genome shotgun (WGS) entry which is preliminary data.</text>
</comment>
<dbReference type="Pfam" id="PF00501">
    <property type="entry name" value="AMP-binding"/>
    <property type="match status" value="1"/>
</dbReference>
<keyword evidence="3" id="KW-0472">Membrane</keyword>
<sequence>MKRMNSYIHCHWRGRRKKVGFISTNFIIFWLIYMFCCCVFGTFKNFTGFTAIHRHPDFLDGLASYKMFYNGTIKTGWDVFQHGLELNPDAPCIGTRTRFPDESLGDYEFKSYRDVETIIQQFGSGLLKLKAMREFIYDEFGTVKVQLLGVYASNCFEWLVCEQVCNGYGLTIVPIYDTLGEESTKYILENSDLNVIVCDLACARKLIKVIPKAKRSTVRVIIVTGIDRILEDLIEASVGVDMYTWNEIITSGAKDPSPFNPATPDKFHTISYTSGTAGVPKGVIITQEQIATLVTTVIEKVCDDELPSKAVNCYLSYLPLAHMYERLYINNVYFIGGRIGIYSGDIRNILEDLKVLKPTVFVSVPRLFSRIHDKVFSTINQKSFLVRWLFKTALNAKLQKIKEGGDVKHTIWDKLIFHKFPALFGGNVMWMMTGSAPLSPLTYDRIRAIFSTTLVSGYGLTEICAGGFHNKPSEIDPTHVGGPVPCIEFRLRSVPDFEYYVTDPNPRGELLLRGNTVTLGYFKNNSANAESFLDGWLLTGDIVELLPNGSIKIIDRRKNLFKLGQGEYLSPEKLEGILTNCRLITQAFVTGDSQEIYPVAIVVPDETELRIWATVNKMSQMTVPQLCKTPELMQEILKQMNEEYEEAGVKGFEKCKNIYIEPEPFSIENQLLTSTSKLRRNIAQKVWFLSSQ</sequence>
<dbReference type="GO" id="GO:0005524">
    <property type="term" value="F:ATP binding"/>
    <property type="evidence" value="ECO:0007669"/>
    <property type="project" value="UniProtKB-KW"/>
</dbReference>
<protein>
    <submittedName>
        <fullName evidence="5">Bifunctional AMP-dependent synthetase-ligase/ANL</fullName>
    </submittedName>
</protein>
<dbReference type="InterPro" id="IPR042099">
    <property type="entry name" value="ANL_N_sf"/>
</dbReference>
<evidence type="ECO:0000259" key="4">
    <source>
        <dbReference type="Pfam" id="PF00501"/>
    </source>
</evidence>
<dbReference type="GeneID" id="94336497"/>
<keyword evidence="2" id="KW-0067">ATP-binding</keyword>
<dbReference type="KEGG" id="bdw:94336497"/>
<evidence type="ECO:0000256" key="3">
    <source>
        <dbReference type="SAM" id="Phobius"/>
    </source>
</evidence>